<dbReference type="GO" id="GO:0003677">
    <property type="term" value="F:DNA binding"/>
    <property type="evidence" value="ECO:0007669"/>
    <property type="project" value="UniProtKB-UniRule"/>
</dbReference>
<dbReference type="GO" id="GO:0051301">
    <property type="term" value="P:cell division"/>
    <property type="evidence" value="ECO:0007669"/>
    <property type="project" value="UniProtKB-KW"/>
</dbReference>
<keyword evidence="2" id="KW-0963">Cytoplasm</keyword>
<dbReference type="CDD" id="cd00397">
    <property type="entry name" value="DNA_BRE_C"/>
    <property type="match status" value="1"/>
</dbReference>
<keyword evidence="6 9" id="KW-0238">DNA-binding</keyword>
<evidence type="ECO:0000256" key="7">
    <source>
        <dbReference type="ARBA" id="ARBA00023172"/>
    </source>
</evidence>
<dbReference type="PROSITE" id="PS51898">
    <property type="entry name" value="TYR_RECOMBINASE"/>
    <property type="match status" value="1"/>
</dbReference>
<evidence type="ECO:0000313" key="12">
    <source>
        <dbReference type="EMBL" id="BAW27114.1"/>
    </source>
</evidence>
<dbReference type="Pfam" id="PF00589">
    <property type="entry name" value="Phage_integrase"/>
    <property type="match status" value="1"/>
</dbReference>
<evidence type="ECO:0000256" key="4">
    <source>
        <dbReference type="ARBA" id="ARBA00022829"/>
    </source>
</evidence>
<geneLocation type="plasmid" evidence="14">
    <name>pkf715b dna</name>
</geneLocation>
<evidence type="ECO:0000313" key="13">
    <source>
        <dbReference type="EMBL" id="POF99673.1"/>
    </source>
</evidence>
<dbReference type="RefSeq" id="WP_004574781.1">
    <property type="nucleotide sequence ID" value="NZ_AP015031.1"/>
</dbReference>
<dbReference type="InterPro" id="IPR010998">
    <property type="entry name" value="Integrase_recombinase_N"/>
</dbReference>
<organism evidence="12 14">
    <name type="scientific">Pseudomonas putida</name>
    <name type="common">Arthrobacter siderocapsulatus</name>
    <dbReference type="NCBI Taxonomy" id="303"/>
    <lineage>
        <taxon>Bacteria</taxon>
        <taxon>Pseudomonadati</taxon>
        <taxon>Pseudomonadota</taxon>
        <taxon>Gammaproteobacteria</taxon>
        <taxon>Pseudomonadales</taxon>
        <taxon>Pseudomonadaceae</taxon>
        <taxon>Pseudomonas</taxon>
    </lineage>
</organism>
<dbReference type="SUPFAM" id="SSF56349">
    <property type="entry name" value="DNA breaking-rejoining enzymes"/>
    <property type="match status" value="1"/>
</dbReference>
<dbReference type="Gene3D" id="1.10.150.130">
    <property type="match status" value="1"/>
</dbReference>
<keyword evidence="4" id="KW-0159">Chromosome partition</keyword>
<evidence type="ECO:0000259" key="10">
    <source>
        <dbReference type="PROSITE" id="PS51898"/>
    </source>
</evidence>
<dbReference type="InterPro" id="IPR013762">
    <property type="entry name" value="Integrase-like_cat_sf"/>
</dbReference>
<dbReference type="InterPro" id="IPR002104">
    <property type="entry name" value="Integrase_catalytic"/>
</dbReference>
<dbReference type="GO" id="GO:0005737">
    <property type="term" value="C:cytoplasm"/>
    <property type="evidence" value="ECO:0007669"/>
    <property type="project" value="UniProtKB-SubCell"/>
</dbReference>
<keyword evidence="8" id="KW-0131">Cell cycle</keyword>
<dbReference type="Gene3D" id="1.10.443.10">
    <property type="entry name" value="Intergrase catalytic core"/>
    <property type="match status" value="1"/>
</dbReference>
<dbReference type="InterPro" id="IPR011010">
    <property type="entry name" value="DNA_brk_join_enz"/>
</dbReference>
<dbReference type="PANTHER" id="PTHR30349:SF77">
    <property type="entry name" value="TYROSINE RECOMBINASE XERC"/>
    <property type="match status" value="1"/>
</dbReference>
<dbReference type="InterPro" id="IPR044068">
    <property type="entry name" value="CB"/>
</dbReference>
<dbReference type="EMBL" id="AP015031">
    <property type="protein sequence ID" value="BAW27114.1"/>
    <property type="molecule type" value="Genomic_DNA"/>
</dbReference>
<dbReference type="InterPro" id="IPR050090">
    <property type="entry name" value="Tyrosine_recombinase_XerCD"/>
</dbReference>
<evidence type="ECO:0000256" key="5">
    <source>
        <dbReference type="ARBA" id="ARBA00022908"/>
    </source>
</evidence>
<evidence type="ECO:0000256" key="1">
    <source>
        <dbReference type="ARBA" id="ARBA00004496"/>
    </source>
</evidence>
<dbReference type="GO" id="GO:0007059">
    <property type="term" value="P:chromosome segregation"/>
    <property type="evidence" value="ECO:0007669"/>
    <property type="project" value="UniProtKB-KW"/>
</dbReference>
<protein>
    <submittedName>
        <fullName evidence="12 13">Integrase</fullName>
    </submittedName>
</protein>
<comment type="subcellular location">
    <subcellularLocation>
        <location evidence="1">Cytoplasm</location>
    </subcellularLocation>
</comment>
<evidence type="ECO:0000256" key="8">
    <source>
        <dbReference type="ARBA" id="ARBA00023306"/>
    </source>
</evidence>
<evidence type="ECO:0000259" key="11">
    <source>
        <dbReference type="PROSITE" id="PS51900"/>
    </source>
</evidence>
<dbReference type="EMBL" id="MING01000087">
    <property type="protein sequence ID" value="POF99673.1"/>
    <property type="molecule type" value="Genomic_DNA"/>
</dbReference>
<evidence type="ECO:0000256" key="2">
    <source>
        <dbReference type="ARBA" id="ARBA00022490"/>
    </source>
</evidence>
<dbReference type="Proteomes" id="UP000218731">
    <property type="component" value="Plasmid pKF715B"/>
</dbReference>
<accession>A0A1L7NNU0</accession>
<geneLocation type="plasmid" evidence="12">
    <name>pKF715B</name>
</geneLocation>
<dbReference type="Proteomes" id="UP000237378">
    <property type="component" value="Unassembled WGS sequence"/>
</dbReference>
<evidence type="ECO:0000256" key="3">
    <source>
        <dbReference type="ARBA" id="ARBA00022618"/>
    </source>
</evidence>
<proteinExistence type="predicted"/>
<sequence>MSTNSPAVHGIPYLQAKSEVALLDRESADDFDQVDVIQADSDIEAAWMWLHAKGKNPKTRRVMQKEVERFILWAMHTLGKQLSQITVMDINQYIDFMDNPQPTEVWVSPTKHKRSNPDWRPFAGPLSKASQQYALIQIGSMYKWMIKGGRLKANPVSLVAKPQVEVDLTIKRLLPEAAIALAFEAIAATKSPRKRARDHFMLSLFYMTGVRTFEATGATMGKIRRSASGVLWLEVLGKRNKIRDVPISDDLYEDLLQYREAFGLPREVPVKDTTPLLLASNSKLKRAHNDTILKSIKDIMHRAAALAVERSLFDLADRLEEASTHWLRHSCFSHLAKATGDLVMIKALAGHSKIETTSRYLHTEDDALHAGVVQTLSTPRLHR</sequence>
<gene>
    <name evidence="13" type="ORF">BGP82_27925</name>
    <name evidence="12" type="ORF">KF715C_pB80</name>
</gene>
<dbReference type="AlphaFoldDB" id="A0A1L7NNU0"/>
<dbReference type="PROSITE" id="PS51900">
    <property type="entry name" value="CB"/>
    <property type="match status" value="1"/>
</dbReference>
<keyword evidence="7" id="KW-0233">DNA recombination</keyword>
<dbReference type="GO" id="GO:0006310">
    <property type="term" value="P:DNA recombination"/>
    <property type="evidence" value="ECO:0007669"/>
    <property type="project" value="UniProtKB-KW"/>
</dbReference>
<evidence type="ECO:0000256" key="6">
    <source>
        <dbReference type="ARBA" id="ARBA00023125"/>
    </source>
</evidence>
<evidence type="ECO:0000256" key="9">
    <source>
        <dbReference type="PROSITE-ProRule" id="PRU01248"/>
    </source>
</evidence>
<reference evidence="13 15" key="3">
    <citation type="submission" date="2018-03" db="EMBL/GenBank/DDBJ databases">
        <title>Draft genome of Pseudomonas putida strain KH-18-2.</title>
        <authorList>
            <person name="Yoshizawa S."/>
            <person name="Khan N.H."/>
            <person name="Nishimura M."/>
            <person name="Chiura H.X."/>
            <person name="Ogura Y."/>
            <person name="Hayashi T."/>
            <person name="Kogure K."/>
        </authorList>
    </citation>
    <scope>NUCLEOTIDE SEQUENCE [LARGE SCALE GENOMIC DNA]</scope>
    <source>
        <strain evidence="13 15">KH-18-2</strain>
    </source>
</reference>
<reference evidence="12 14" key="1">
    <citation type="submission" date="2015-11" db="EMBL/GenBank/DDBJ databases">
        <title>Complete genome sequencing of a biphenyl-degrading bacterium, Pseudomonas putida KF715 (=NBRC110667).</title>
        <authorList>
            <person name="Suenaga H."/>
            <person name="Fujihara N."/>
            <person name="Watanabe T."/>
            <person name="Hirose J."/>
            <person name="Kimura N."/>
            <person name="Yamazoe A."/>
            <person name="Hosoyama A."/>
            <person name="Shimodaira J."/>
            <person name="Furukawa K."/>
        </authorList>
    </citation>
    <scope>NUCLEOTIDE SEQUENCE [LARGE SCALE GENOMIC DNA]</scope>
    <source>
        <strain evidence="12 14">KF715</strain>
        <plasmid evidence="12">pKF715B</plasmid>
        <plasmid evidence="14">Plasmid pkf715b dna</plasmid>
    </source>
</reference>
<keyword evidence="3" id="KW-0132">Cell division</keyword>
<evidence type="ECO:0000313" key="15">
    <source>
        <dbReference type="Proteomes" id="UP000237378"/>
    </source>
</evidence>
<evidence type="ECO:0000313" key="14">
    <source>
        <dbReference type="Proteomes" id="UP000218731"/>
    </source>
</evidence>
<keyword evidence="5" id="KW-0229">DNA integration</keyword>
<name>A0A1L7NNU0_PSEPU</name>
<dbReference type="PANTHER" id="PTHR30349">
    <property type="entry name" value="PHAGE INTEGRASE-RELATED"/>
    <property type="match status" value="1"/>
</dbReference>
<feature type="domain" description="Core-binding (CB)" evidence="11">
    <location>
        <begin position="40"/>
        <end position="146"/>
    </location>
</feature>
<dbReference type="GO" id="GO:0015074">
    <property type="term" value="P:DNA integration"/>
    <property type="evidence" value="ECO:0007669"/>
    <property type="project" value="UniProtKB-KW"/>
</dbReference>
<feature type="domain" description="Tyr recombinase" evidence="10">
    <location>
        <begin position="168"/>
        <end position="374"/>
    </location>
</feature>
<reference evidence="13 15" key="2">
    <citation type="submission" date="2016-08" db="EMBL/GenBank/DDBJ databases">
        <authorList>
            <person name="Seilhamer J.J."/>
        </authorList>
    </citation>
    <scope>NUCLEOTIDE SEQUENCE [LARGE SCALE GENOMIC DNA]</scope>
    <source>
        <strain evidence="13 15">KH-18-2</strain>
    </source>
</reference>
<keyword evidence="12" id="KW-0614">Plasmid</keyword>